<evidence type="ECO:0000256" key="8">
    <source>
        <dbReference type="ARBA" id="ARBA00023012"/>
    </source>
</evidence>
<keyword evidence="3" id="KW-0597">Phosphoprotein</keyword>
<keyword evidence="10" id="KW-1133">Transmembrane helix</keyword>
<keyword evidence="8" id="KW-0902">Two-component regulatory system</keyword>
<feature type="region of interest" description="Disordered" evidence="9">
    <location>
        <begin position="1"/>
        <end position="24"/>
    </location>
</feature>
<evidence type="ECO:0000256" key="1">
    <source>
        <dbReference type="ARBA" id="ARBA00000085"/>
    </source>
</evidence>
<keyword evidence="7" id="KW-0067">ATP-binding</keyword>
<keyword evidence="10" id="KW-0472">Membrane</keyword>
<dbReference type="Pfam" id="PF07730">
    <property type="entry name" value="HisKA_3"/>
    <property type="match status" value="1"/>
</dbReference>
<evidence type="ECO:0000256" key="6">
    <source>
        <dbReference type="ARBA" id="ARBA00022777"/>
    </source>
</evidence>
<dbReference type="PANTHER" id="PTHR24421">
    <property type="entry name" value="NITRATE/NITRITE SENSOR PROTEIN NARX-RELATED"/>
    <property type="match status" value="1"/>
</dbReference>
<dbReference type="EMBL" id="JBITYG010000005">
    <property type="protein sequence ID" value="MFI9102407.1"/>
    <property type="molecule type" value="Genomic_DNA"/>
</dbReference>
<evidence type="ECO:0000256" key="3">
    <source>
        <dbReference type="ARBA" id="ARBA00022553"/>
    </source>
</evidence>
<keyword evidence="4" id="KW-0808">Transferase</keyword>
<proteinExistence type="predicted"/>
<dbReference type="Gene3D" id="3.30.565.10">
    <property type="entry name" value="Histidine kinase-like ATPase, C-terminal domain"/>
    <property type="match status" value="1"/>
</dbReference>
<dbReference type="PANTHER" id="PTHR24421:SF10">
    <property type="entry name" value="NITRATE_NITRITE SENSOR PROTEIN NARQ"/>
    <property type="match status" value="1"/>
</dbReference>
<evidence type="ECO:0000256" key="4">
    <source>
        <dbReference type="ARBA" id="ARBA00022679"/>
    </source>
</evidence>
<comment type="catalytic activity">
    <reaction evidence="1">
        <text>ATP + protein L-histidine = ADP + protein N-phospho-L-histidine.</text>
        <dbReference type="EC" id="2.7.13.3"/>
    </reaction>
</comment>
<feature type="transmembrane region" description="Helical" evidence="10">
    <location>
        <begin position="182"/>
        <end position="202"/>
    </location>
</feature>
<evidence type="ECO:0000256" key="10">
    <source>
        <dbReference type="SAM" id="Phobius"/>
    </source>
</evidence>
<accession>A0ABW8C9B6</accession>
<feature type="domain" description="Signal transduction histidine kinase subgroup 3 dimerisation and phosphoacceptor" evidence="11">
    <location>
        <begin position="239"/>
        <end position="303"/>
    </location>
</feature>
<evidence type="ECO:0000256" key="9">
    <source>
        <dbReference type="SAM" id="MobiDB-lite"/>
    </source>
</evidence>
<gene>
    <name evidence="12" type="ORF">ACIGXA_17965</name>
</gene>
<evidence type="ECO:0000313" key="13">
    <source>
        <dbReference type="Proteomes" id="UP001614394"/>
    </source>
</evidence>
<evidence type="ECO:0000313" key="12">
    <source>
        <dbReference type="EMBL" id="MFI9102407.1"/>
    </source>
</evidence>
<evidence type="ECO:0000256" key="7">
    <source>
        <dbReference type="ARBA" id="ARBA00022840"/>
    </source>
</evidence>
<feature type="transmembrane region" description="Helical" evidence="10">
    <location>
        <begin position="40"/>
        <end position="57"/>
    </location>
</feature>
<dbReference type="InterPro" id="IPR050482">
    <property type="entry name" value="Sensor_HK_TwoCompSys"/>
</dbReference>
<keyword evidence="6 12" id="KW-0418">Kinase</keyword>
<evidence type="ECO:0000256" key="5">
    <source>
        <dbReference type="ARBA" id="ARBA00022741"/>
    </source>
</evidence>
<dbReference type="InterPro" id="IPR011712">
    <property type="entry name" value="Sig_transdc_His_kin_sub3_dim/P"/>
</dbReference>
<comment type="caution">
    <text evidence="12">The sequence shown here is derived from an EMBL/GenBank/DDBJ whole genome shotgun (WGS) entry which is preliminary data.</text>
</comment>
<feature type="transmembrane region" description="Helical" evidence="10">
    <location>
        <begin position="77"/>
        <end position="99"/>
    </location>
</feature>
<evidence type="ECO:0000259" key="11">
    <source>
        <dbReference type="Pfam" id="PF07730"/>
    </source>
</evidence>
<dbReference type="Gene3D" id="1.20.5.1930">
    <property type="match status" value="1"/>
</dbReference>
<dbReference type="RefSeq" id="WP_399650083.1">
    <property type="nucleotide sequence ID" value="NZ_JBITYG010000005.1"/>
</dbReference>
<reference evidence="12 13" key="1">
    <citation type="submission" date="2024-10" db="EMBL/GenBank/DDBJ databases">
        <title>The Natural Products Discovery Center: Release of the First 8490 Sequenced Strains for Exploring Actinobacteria Biosynthetic Diversity.</title>
        <authorList>
            <person name="Kalkreuter E."/>
            <person name="Kautsar S.A."/>
            <person name="Yang D."/>
            <person name="Bader C.D."/>
            <person name="Teijaro C.N."/>
            <person name="Fluegel L."/>
            <person name="Davis C.M."/>
            <person name="Simpson J.R."/>
            <person name="Lauterbach L."/>
            <person name="Steele A.D."/>
            <person name="Gui C."/>
            <person name="Meng S."/>
            <person name="Li G."/>
            <person name="Viehrig K."/>
            <person name="Ye F."/>
            <person name="Su P."/>
            <person name="Kiefer A.F."/>
            <person name="Nichols A."/>
            <person name="Cepeda A.J."/>
            <person name="Yan W."/>
            <person name="Fan B."/>
            <person name="Jiang Y."/>
            <person name="Adhikari A."/>
            <person name="Zheng C.-J."/>
            <person name="Schuster L."/>
            <person name="Cowan T.M."/>
            <person name="Smanski M.J."/>
            <person name="Chevrette M.G."/>
            <person name="De Carvalho L.P.S."/>
            <person name="Shen B."/>
        </authorList>
    </citation>
    <scope>NUCLEOTIDE SEQUENCE [LARGE SCALE GENOMIC DNA]</scope>
    <source>
        <strain evidence="12 13">NPDC053399</strain>
    </source>
</reference>
<keyword evidence="5" id="KW-0547">Nucleotide-binding</keyword>
<keyword evidence="10" id="KW-0812">Transmembrane</keyword>
<organism evidence="12 13">
    <name type="scientific">Streptomyces fildesensis</name>
    <dbReference type="NCBI Taxonomy" id="375757"/>
    <lineage>
        <taxon>Bacteria</taxon>
        <taxon>Bacillati</taxon>
        <taxon>Actinomycetota</taxon>
        <taxon>Actinomycetes</taxon>
        <taxon>Kitasatosporales</taxon>
        <taxon>Streptomycetaceae</taxon>
        <taxon>Streptomyces</taxon>
    </lineage>
</organism>
<protein>
    <recommendedName>
        <fullName evidence="2">histidine kinase</fullName>
        <ecNumber evidence="2">2.7.13.3</ecNumber>
    </recommendedName>
</protein>
<sequence>MADRTDRPTRGPTPRTANHPTRSVSRAAGALFGRRARLRWVHLILGGALLMPFYLLTNTSLNVIAHADEGSAAWVAQQFGAFALALPIAAVAAAVFPLVRDLEGSAARALGAGPEGGPAPSEDRTWAARARTSCWFVLHVGLGGIVSGMTLAVPPGAVVLLALPFSARLRENELPWSRPLTLSHHVLAPFAAVLLLAALALTAKGAAALLARCSPELLGPTPVDRLAAAEQRTVRLALRNRLARELHDSVGHALSAVTLQAGAARKVLDRDPEFARQALAAIEETTRRAVAELDDVLGLLREDGDGSTAPLGPTLDGLDALLGQTRAAGVPLDASVEGDLGAVPPMVSREAYRIVQEGLSNALRHAGQVPVLLRIALTDDELEIEMVNPVTAVPSRRTGGGRGLTGVEERTSVLRGRFEAGTDGSRWRLRVTLPLGAGTR</sequence>
<keyword evidence="13" id="KW-1185">Reference proteome</keyword>
<dbReference type="SUPFAM" id="SSF55874">
    <property type="entry name" value="ATPase domain of HSP90 chaperone/DNA topoisomerase II/histidine kinase"/>
    <property type="match status" value="1"/>
</dbReference>
<dbReference type="EC" id="2.7.13.3" evidence="2"/>
<feature type="transmembrane region" description="Helical" evidence="10">
    <location>
        <begin position="134"/>
        <end position="162"/>
    </location>
</feature>
<dbReference type="InterPro" id="IPR036890">
    <property type="entry name" value="HATPase_C_sf"/>
</dbReference>
<dbReference type="Proteomes" id="UP001614394">
    <property type="component" value="Unassembled WGS sequence"/>
</dbReference>
<name>A0ABW8C9B6_9ACTN</name>
<evidence type="ECO:0000256" key="2">
    <source>
        <dbReference type="ARBA" id="ARBA00012438"/>
    </source>
</evidence>
<dbReference type="GO" id="GO:0016301">
    <property type="term" value="F:kinase activity"/>
    <property type="evidence" value="ECO:0007669"/>
    <property type="project" value="UniProtKB-KW"/>
</dbReference>